<dbReference type="NCBIfam" id="TIGR02143">
    <property type="entry name" value="trmA_only"/>
    <property type="match status" value="1"/>
</dbReference>
<dbReference type="FunFam" id="3.40.50.150:FF:000012">
    <property type="entry name" value="tRNA/tmRNA (uracil-C(5))-methyltransferase"/>
    <property type="match status" value="1"/>
</dbReference>
<dbReference type="AlphaFoldDB" id="A0A074V7N2"/>
<dbReference type="FunFam" id="2.40.50.1070:FF:000001">
    <property type="entry name" value="tRNA/tmRNA (uracil-C(5))-methyltransferase"/>
    <property type="match status" value="1"/>
</dbReference>
<dbReference type="Gene3D" id="2.40.50.1070">
    <property type="match status" value="1"/>
</dbReference>
<name>A0A074V7N2_9NEIS</name>
<dbReference type="GO" id="GO:0005829">
    <property type="term" value="C:cytosol"/>
    <property type="evidence" value="ECO:0007669"/>
    <property type="project" value="TreeGrafter"/>
</dbReference>
<feature type="binding site" evidence="7 8">
    <location>
        <position position="296"/>
    </location>
    <ligand>
        <name>S-adenosyl-L-methionine</name>
        <dbReference type="ChEBI" id="CHEBI:59789"/>
    </ligand>
</feature>
<protein>
    <recommendedName>
        <fullName evidence="7">tRNA/tmRNA (uracil-C(5))-methyltransferase</fullName>
        <ecNumber evidence="7">2.1.1.35</ecNumber>
    </recommendedName>
    <alternativeName>
        <fullName evidence="7">tRNA (uracil(54)-C(5))-methyltransferase</fullName>
    </alternativeName>
    <alternativeName>
        <fullName evidence="7">tRNA(m5U54)-methyltransferase</fullName>
        <shortName evidence="7">RUMT</shortName>
    </alternativeName>
    <alternativeName>
        <fullName evidence="7">tmRNA (uracil(341)-C(5))-methyltransferase</fullName>
    </alternativeName>
</protein>
<evidence type="ECO:0000256" key="7">
    <source>
        <dbReference type="HAMAP-Rule" id="MF_01011"/>
    </source>
</evidence>
<keyword evidence="3 7" id="KW-0949">S-adenosyl-L-methionine</keyword>
<proteinExistence type="inferred from homology"/>
<dbReference type="HAMAP" id="MF_01011">
    <property type="entry name" value="RNA_methyltr_TrmA"/>
    <property type="match status" value="1"/>
</dbReference>
<dbReference type="GO" id="GO:0000049">
    <property type="term" value="F:tRNA binding"/>
    <property type="evidence" value="ECO:0007669"/>
    <property type="project" value="TreeGrafter"/>
</dbReference>
<feature type="binding site" evidence="7">
    <location>
        <position position="218"/>
    </location>
    <ligand>
        <name>S-adenosyl-L-methionine</name>
        <dbReference type="ChEBI" id="CHEBI:59789"/>
    </ligand>
</feature>
<evidence type="ECO:0000256" key="6">
    <source>
        <dbReference type="ARBA" id="ARBA00052788"/>
    </source>
</evidence>
<feature type="binding site" evidence="7 8">
    <location>
        <position position="213"/>
    </location>
    <ligand>
        <name>S-adenosyl-L-methionine</name>
        <dbReference type="ChEBI" id="CHEBI:59789"/>
    </ligand>
</feature>
<dbReference type="InterPro" id="IPR029063">
    <property type="entry name" value="SAM-dependent_MTases_sf"/>
</dbReference>
<feature type="binding site" evidence="7 8">
    <location>
        <position position="184"/>
    </location>
    <ligand>
        <name>S-adenosyl-L-methionine</name>
        <dbReference type="ChEBI" id="CHEBI:59789"/>
    </ligand>
</feature>
<evidence type="ECO:0000313" key="10">
    <source>
        <dbReference type="EMBL" id="KEP99826.1"/>
    </source>
</evidence>
<comment type="caution">
    <text evidence="10">The sequence shown here is derived from an EMBL/GenBank/DDBJ whole genome shotgun (WGS) entry which is preliminary data.</text>
</comment>
<feature type="binding site" evidence="7 8">
    <location>
        <position position="234"/>
    </location>
    <ligand>
        <name>S-adenosyl-L-methionine</name>
        <dbReference type="ChEBI" id="CHEBI:59789"/>
    </ligand>
</feature>
<sequence length="363" mass="41190">MTGITYQQQLSDKQHYLEQLFADCAFPPIQIFTSPASHYRMRAEFRIWHEGDSCSYAMFAPGEKASSGNVCKIRDFAIAHENINSLMPVLLSKIQASEELKARLFQVEFLTTLAGDTLVTLIYHKKLDDVWAQSAKLLTSELNIQILGRSRGQKVVLERDYVIERLKVHNEIFEYKQFEGGFTQPNAEICQSMLGWAVDVAQSINGGDLLELYCGNGNFTLPLSRQFHKVLATEVSKTSVQAAHWNIDNNHINNIALARLSAEEFTEAFTGIRTFRRLASEQINLADYQFSTVFVDPPRAGIDHGTLKLLQKFDNIIYVSCNPVTLHENLQTLLATHSVKQAAMFDQFPFTPHIESGVWLKRR</sequence>
<keyword evidence="1 7" id="KW-0489">Methyltransferase</keyword>
<dbReference type="PROSITE" id="PS01230">
    <property type="entry name" value="TRMA_1"/>
    <property type="match status" value="1"/>
</dbReference>
<evidence type="ECO:0000256" key="4">
    <source>
        <dbReference type="ARBA" id="ARBA00022694"/>
    </source>
</evidence>
<organism evidence="10 11">
    <name type="scientific">Snodgrassella alvi SCGC AB-598-J21</name>
    <dbReference type="NCBI Taxonomy" id="1385367"/>
    <lineage>
        <taxon>Bacteria</taxon>
        <taxon>Pseudomonadati</taxon>
        <taxon>Pseudomonadota</taxon>
        <taxon>Betaproteobacteria</taxon>
        <taxon>Neisseriales</taxon>
        <taxon>Neisseriaceae</taxon>
        <taxon>Snodgrassella</taxon>
    </lineage>
</organism>
<dbReference type="GO" id="GO:0019843">
    <property type="term" value="F:rRNA binding"/>
    <property type="evidence" value="ECO:0007669"/>
    <property type="project" value="TreeGrafter"/>
</dbReference>
<evidence type="ECO:0000256" key="8">
    <source>
        <dbReference type="PROSITE-ProRule" id="PRU01024"/>
    </source>
</evidence>
<dbReference type="PROSITE" id="PS51687">
    <property type="entry name" value="SAM_MT_RNA_M5U"/>
    <property type="match status" value="1"/>
</dbReference>
<evidence type="ECO:0000256" key="3">
    <source>
        <dbReference type="ARBA" id="ARBA00022691"/>
    </source>
</evidence>
<dbReference type="SUPFAM" id="SSF53335">
    <property type="entry name" value="S-adenosyl-L-methionine-dependent methyltransferases"/>
    <property type="match status" value="1"/>
</dbReference>
<evidence type="ECO:0000256" key="1">
    <source>
        <dbReference type="ARBA" id="ARBA00022603"/>
    </source>
</evidence>
<dbReference type="Pfam" id="PF05958">
    <property type="entry name" value="tRNA_U5-meth_tr"/>
    <property type="match status" value="1"/>
</dbReference>
<dbReference type="PANTHER" id="PTHR47790">
    <property type="entry name" value="TRNA/TMRNA (URACIL-C(5))-METHYLTRANSFERASE"/>
    <property type="match status" value="1"/>
</dbReference>
<dbReference type="InterPro" id="IPR030390">
    <property type="entry name" value="MeTrfase_TrmA_AS"/>
</dbReference>
<dbReference type="EC" id="2.1.1.35" evidence="7"/>
<comment type="function">
    <text evidence="7">Dual-specificity methyltransferase that catalyzes the formation of 5-methyluridine at position 54 (m5U54) in all tRNAs, and that of position 341 (m5U341) in tmRNA (transfer-mRNA).</text>
</comment>
<dbReference type="InterPro" id="IPR011869">
    <property type="entry name" value="TrmA_MeTrfase"/>
</dbReference>
<dbReference type="EMBL" id="AVQL01000456">
    <property type="protein sequence ID" value="KEP99826.1"/>
    <property type="molecule type" value="Genomic_DNA"/>
</dbReference>
<gene>
    <name evidence="7" type="primary">trmA</name>
    <name evidence="10" type="ORF">SASC598J21_022630</name>
</gene>
<dbReference type="Gene3D" id="3.40.50.150">
    <property type="entry name" value="Vaccinia Virus protein VP39"/>
    <property type="match status" value="1"/>
</dbReference>
<evidence type="ECO:0000256" key="2">
    <source>
        <dbReference type="ARBA" id="ARBA00022679"/>
    </source>
</evidence>
<evidence type="ECO:0000256" key="5">
    <source>
        <dbReference type="ARBA" id="ARBA00051255"/>
    </source>
</evidence>
<keyword evidence="2 7" id="KW-0808">Transferase</keyword>
<reference evidence="10 11" key="1">
    <citation type="journal article" date="2014" name="PLoS Genet.">
        <title>Hidden diversity in honey bee gut symbionts detected by single-cell genomics.</title>
        <authorList>
            <person name="Engel P."/>
            <person name="Stepanauskas R."/>
            <person name="Moran N."/>
        </authorList>
    </citation>
    <scope>NUCLEOTIDE SEQUENCE [LARGE SCALE GENOMIC DNA]</scope>
    <source>
        <strain evidence="10 11">SCGC AB-598-J21</strain>
    </source>
</reference>
<accession>A0A074V7N2</accession>
<comment type="catalytic activity">
    <reaction evidence="5 7">
        <text>uridine(341) in tmRNA + S-adenosyl-L-methionine = 5-methyluridine(341) in tmRNA + S-adenosyl-L-homocysteine + H(+)</text>
        <dbReference type="Rhea" id="RHEA:43612"/>
        <dbReference type="Rhea" id="RHEA-COMP:10630"/>
        <dbReference type="Rhea" id="RHEA-COMP:10631"/>
        <dbReference type="ChEBI" id="CHEBI:15378"/>
        <dbReference type="ChEBI" id="CHEBI:57856"/>
        <dbReference type="ChEBI" id="CHEBI:59789"/>
        <dbReference type="ChEBI" id="CHEBI:65315"/>
        <dbReference type="ChEBI" id="CHEBI:74447"/>
    </reaction>
</comment>
<comment type="catalytic activity">
    <reaction evidence="6 7">
        <text>uridine(54) in tRNA + S-adenosyl-L-methionine = 5-methyluridine(54) in tRNA + S-adenosyl-L-homocysteine + H(+)</text>
        <dbReference type="Rhea" id="RHEA:42712"/>
        <dbReference type="Rhea" id="RHEA-COMP:10167"/>
        <dbReference type="Rhea" id="RHEA-COMP:10193"/>
        <dbReference type="ChEBI" id="CHEBI:15378"/>
        <dbReference type="ChEBI" id="CHEBI:57856"/>
        <dbReference type="ChEBI" id="CHEBI:59789"/>
        <dbReference type="ChEBI" id="CHEBI:65315"/>
        <dbReference type="ChEBI" id="CHEBI:74447"/>
        <dbReference type="EC" id="2.1.1.35"/>
    </reaction>
</comment>
<comment type="similarity">
    <text evidence="7">Belongs to the class I-like SAM-binding methyltransferase superfamily. RNA M5U methyltransferase family. TrmA subfamily.</text>
</comment>
<feature type="active site" evidence="9">
    <location>
        <position position="321"/>
    </location>
</feature>
<keyword evidence="4 7" id="KW-0819">tRNA processing</keyword>
<dbReference type="InterPro" id="IPR010280">
    <property type="entry name" value="U5_MeTrfase_fam"/>
</dbReference>
<feature type="active site" description="Nucleophile" evidence="7 8">
    <location>
        <position position="321"/>
    </location>
</feature>
<evidence type="ECO:0000313" key="11">
    <source>
        <dbReference type="Proteomes" id="UP000027644"/>
    </source>
</evidence>
<dbReference type="GO" id="GO:0030488">
    <property type="term" value="P:tRNA methylation"/>
    <property type="evidence" value="ECO:0007669"/>
    <property type="project" value="UniProtKB-UniRule"/>
</dbReference>
<feature type="active site" description="Proton acceptor" evidence="7">
    <location>
        <position position="355"/>
    </location>
</feature>
<dbReference type="PANTHER" id="PTHR47790:SF2">
    <property type="entry name" value="TRNA_TMRNA (URACIL-C(5))-METHYLTRANSFERASE"/>
    <property type="match status" value="1"/>
</dbReference>
<dbReference type="Proteomes" id="UP000027644">
    <property type="component" value="Unassembled WGS sequence"/>
</dbReference>
<dbReference type="GO" id="GO:0030697">
    <property type="term" value="F:tRNA (uracil(54)-C5)-methyltransferase activity, S-adenosyl methionine-dependent"/>
    <property type="evidence" value="ECO:0007669"/>
    <property type="project" value="UniProtKB-UniRule"/>
</dbReference>
<evidence type="ECO:0000256" key="9">
    <source>
        <dbReference type="PROSITE-ProRule" id="PRU10015"/>
    </source>
</evidence>